<reference evidence="4 5" key="1">
    <citation type="submission" date="2024-06" db="EMBL/GenBank/DDBJ databases">
        <title>Genomic Encyclopedia of Type Strains, Phase IV (KMG-IV): sequencing the most valuable type-strain genomes for metagenomic binning, comparative biology and taxonomic classification.</title>
        <authorList>
            <person name="Goeker M."/>
        </authorList>
    </citation>
    <scope>NUCLEOTIDE SEQUENCE [LARGE SCALE GENOMIC DNA]</scope>
    <source>
        <strain evidence="4 5">DSM 23520</strain>
    </source>
</reference>
<comment type="similarity">
    <text evidence="1">Belongs to the phosphate/phosphite/phosphonate binding protein family.</text>
</comment>
<dbReference type="EMBL" id="JBEPMX010000006">
    <property type="protein sequence ID" value="MET3683391.1"/>
    <property type="molecule type" value="Genomic_DNA"/>
</dbReference>
<dbReference type="CDD" id="cd01071">
    <property type="entry name" value="PBP2_PhnD_like"/>
    <property type="match status" value="1"/>
</dbReference>
<keyword evidence="5" id="KW-1185">Reference proteome</keyword>
<feature type="signal peptide" evidence="3">
    <location>
        <begin position="1"/>
        <end position="23"/>
    </location>
</feature>
<evidence type="ECO:0000256" key="2">
    <source>
        <dbReference type="ARBA" id="ARBA00022729"/>
    </source>
</evidence>
<feature type="chain" id="PRO_5045571253" evidence="3">
    <location>
        <begin position="24"/>
        <end position="298"/>
    </location>
</feature>
<dbReference type="PANTHER" id="PTHR35841">
    <property type="entry name" value="PHOSPHONATES-BINDING PERIPLASMIC PROTEIN"/>
    <property type="match status" value="1"/>
</dbReference>
<protein>
    <submittedName>
        <fullName evidence="4">Phosphonate transport system substrate-binding protein</fullName>
    </submittedName>
</protein>
<evidence type="ECO:0000256" key="3">
    <source>
        <dbReference type="SAM" id="SignalP"/>
    </source>
</evidence>
<dbReference type="Pfam" id="PF12974">
    <property type="entry name" value="Phosphonate-bd"/>
    <property type="match status" value="1"/>
</dbReference>
<evidence type="ECO:0000313" key="5">
    <source>
        <dbReference type="Proteomes" id="UP001549167"/>
    </source>
</evidence>
<dbReference type="Gene3D" id="3.40.190.10">
    <property type="entry name" value="Periplasmic binding protein-like II"/>
    <property type="match status" value="2"/>
</dbReference>
<evidence type="ECO:0000256" key="1">
    <source>
        <dbReference type="ARBA" id="ARBA00007162"/>
    </source>
</evidence>
<keyword evidence="2 3" id="KW-0732">Signal</keyword>
<sequence>MKKLLGLMALAVVAFLAACGSSADEGDPDTLVMGFVPSQDSETIADTVEPLAEELGNILDKEVEPRTMTSYNGVIEGMGSGQIHIGLIPAFGYVMAHQDYDVEVILKSVRHGSETYKAQYLVQEDSDIESLEDLEGKSWVYGDAASTSGFLFPASQLMDKFDLESQAELTSEFFSEANAVGAHDTAALEVYEGGADVATTFDDVRDNLEEDYPDIKDKTRVIAHTEEIPNDTVSVIPELDEELVTEIREAFLSFNEDDEMLQVMNDVYTWDAIVEAEHEDYKVVEDTYERFQDNISLE</sequence>
<dbReference type="PANTHER" id="PTHR35841:SF1">
    <property type="entry name" value="PHOSPHONATES-BINDING PERIPLASMIC PROTEIN"/>
    <property type="match status" value="1"/>
</dbReference>
<dbReference type="Proteomes" id="UP001549167">
    <property type="component" value="Unassembled WGS sequence"/>
</dbReference>
<evidence type="ECO:0000313" key="4">
    <source>
        <dbReference type="EMBL" id="MET3683391.1"/>
    </source>
</evidence>
<dbReference type="NCBIfam" id="TIGR01098">
    <property type="entry name" value="3A0109s03R"/>
    <property type="match status" value="1"/>
</dbReference>
<comment type="caution">
    <text evidence="4">The sequence shown here is derived from an EMBL/GenBank/DDBJ whole genome shotgun (WGS) entry which is preliminary data.</text>
</comment>
<dbReference type="InterPro" id="IPR005770">
    <property type="entry name" value="PhnD"/>
</dbReference>
<dbReference type="SUPFAM" id="SSF53850">
    <property type="entry name" value="Periplasmic binding protein-like II"/>
    <property type="match status" value="1"/>
</dbReference>
<dbReference type="RefSeq" id="WP_354219969.1">
    <property type="nucleotide sequence ID" value="NZ_JBEPMX010000006.1"/>
</dbReference>
<proteinExistence type="inferred from homology"/>
<gene>
    <name evidence="4" type="ORF">ABID56_001486</name>
</gene>
<accession>A0ABV2KUY0</accession>
<organism evidence="4 5">
    <name type="scientific">Alkalibacillus flavidus</name>
    <dbReference type="NCBI Taxonomy" id="546021"/>
    <lineage>
        <taxon>Bacteria</taxon>
        <taxon>Bacillati</taxon>
        <taxon>Bacillota</taxon>
        <taxon>Bacilli</taxon>
        <taxon>Bacillales</taxon>
        <taxon>Bacillaceae</taxon>
        <taxon>Alkalibacillus</taxon>
    </lineage>
</organism>
<name>A0ABV2KUY0_9BACI</name>
<dbReference type="PROSITE" id="PS51257">
    <property type="entry name" value="PROKAR_LIPOPROTEIN"/>
    <property type="match status" value="1"/>
</dbReference>